<name>A0A1H4G8U4_9RHOB</name>
<keyword evidence="2" id="KW-0813">Transport</keyword>
<dbReference type="CDD" id="cd03257">
    <property type="entry name" value="ABC_NikE_OppD_transporters"/>
    <property type="match status" value="1"/>
</dbReference>
<dbReference type="SUPFAM" id="SSF52540">
    <property type="entry name" value="P-loop containing nucleoside triphosphate hydrolases"/>
    <property type="match status" value="1"/>
</dbReference>
<comment type="similarity">
    <text evidence="1">Belongs to the ABC transporter superfamily.</text>
</comment>
<feature type="domain" description="ABC transporter" evidence="5">
    <location>
        <begin position="2"/>
        <end position="240"/>
    </location>
</feature>
<dbReference type="PANTHER" id="PTHR43776">
    <property type="entry name" value="TRANSPORT ATP-BINDING PROTEIN"/>
    <property type="match status" value="1"/>
</dbReference>
<dbReference type="Pfam" id="PF00005">
    <property type="entry name" value="ABC_tran"/>
    <property type="match status" value="1"/>
</dbReference>
<sequence length="275" mass="29699">MLSVEGLSKRYGGHDAVRDVSFSVSPGEIVGLVGASGSGKSTIARCILGLERPDAGRIRYGDAILTDRAGRRAARRAVQAVFQDPRSSLNPRWTVRRILSEPLETWIGREPRAARTMRLNALLSQVTLSPDLLARYPHELSTGQCQRLCVARAFACGPTLLVLDEPLSALDVSVQARMLVMLRDLHAAGGPSYLLITHDFAVVREICDRVLVLDGGRIVETGPVARVLDRPFHSVTRALLLDALPLPFQAAAAPCKWTVLNDPTLDDATAGAPSP</sequence>
<evidence type="ECO:0000256" key="1">
    <source>
        <dbReference type="ARBA" id="ARBA00005417"/>
    </source>
</evidence>
<evidence type="ECO:0000256" key="4">
    <source>
        <dbReference type="ARBA" id="ARBA00022840"/>
    </source>
</evidence>
<dbReference type="InterPro" id="IPR050319">
    <property type="entry name" value="ABC_transp_ATP-bind"/>
</dbReference>
<dbReference type="EMBL" id="FNQM01000043">
    <property type="protein sequence ID" value="SEB05994.1"/>
    <property type="molecule type" value="Genomic_DNA"/>
</dbReference>
<dbReference type="PROSITE" id="PS50893">
    <property type="entry name" value="ABC_TRANSPORTER_2"/>
    <property type="match status" value="1"/>
</dbReference>
<evidence type="ECO:0000313" key="6">
    <source>
        <dbReference type="EMBL" id="SEB05994.1"/>
    </source>
</evidence>
<dbReference type="GO" id="GO:0055085">
    <property type="term" value="P:transmembrane transport"/>
    <property type="evidence" value="ECO:0007669"/>
    <property type="project" value="UniProtKB-ARBA"/>
</dbReference>
<gene>
    <name evidence="6" type="ORF">SAMN05444370_1437</name>
</gene>
<evidence type="ECO:0000313" key="7">
    <source>
        <dbReference type="Proteomes" id="UP000198703"/>
    </source>
</evidence>
<evidence type="ECO:0000259" key="5">
    <source>
        <dbReference type="PROSITE" id="PS50893"/>
    </source>
</evidence>
<keyword evidence="4 6" id="KW-0067">ATP-binding</keyword>
<dbReference type="Gene3D" id="3.40.50.300">
    <property type="entry name" value="P-loop containing nucleotide triphosphate hydrolases"/>
    <property type="match status" value="1"/>
</dbReference>
<dbReference type="GO" id="GO:0005524">
    <property type="term" value="F:ATP binding"/>
    <property type="evidence" value="ECO:0007669"/>
    <property type="project" value="UniProtKB-KW"/>
</dbReference>
<dbReference type="PANTHER" id="PTHR43776:SF7">
    <property type="entry name" value="D,D-DIPEPTIDE TRANSPORT ATP-BINDING PROTEIN DDPF-RELATED"/>
    <property type="match status" value="1"/>
</dbReference>
<dbReference type="InterPro" id="IPR003439">
    <property type="entry name" value="ABC_transporter-like_ATP-bd"/>
</dbReference>
<dbReference type="AlphaFoldDB" id="A0A1H4G8U4"/>
<organism evidence="6 7">
    <name type="scientific">Rubrimonas cliftonensis</name>
    <dbReference type="NCBI Taxonomy" id="89524"/>
    <lineage>
        <taxon>Bacteria</taxon>
        <taxon>Pseudomonadati</taxon>
        <taxon>Pseudomonadota</taxon>
        <taxon>Alphaproteobacteria</taxon>
        <taxon>Rhodobacterales</taxon>
        <taxon>Paracoccaceae</taxon>
        <taxon>Rubrimonas</taxon>
    </lineage>
</organism>
<keyword evidence="3" id="KW-0547">Nucleotide-binding</keyword>
<evidence type="ECO:0000256" key="2">
    <source>
        <dbReference type="ARBA" id="ARBA00022448"/>
    </source>
</evidence>
<dbReference type="RefSeq" id="WP_093256809.1">
    <property type="nucleotide sequence ID" value="NZ_FNQM01000043.1"/>
</dbReference>
<dbReference type="GO" id="GO:0016887">
    <property type="term" value="F:ATP hydrolysis activity"/>
    <property type="evidence" value="ECO:0007669"/>
    <property type="project" value="InterPro"/>
</dbReference>
<dbReference type="InterPro" id="IPR027417">
    <property type="entry name" value="P-loop_NTPase"/>
</dbReference>
<accession>A0A1H4G8U4</accession>
<dbReference type="STRING" id="89524.SAMN05444370_1437"/>
<dbReference type="OrthoDB" id="9784450at2"/>
<dbReference type="Proteomes" id="UP000198703">
    <property type="component" value="Unassembled WGS sequence"/>
</dbReference>
<dbReference type="SMART" id="SM00382">
    <property type="entry name" value="AAA"/>
    <property type="match status" value="1"/>
</dbReference>
<proteinExistence type="inferred from homology"/>
<keyword evidence="7" id="KW-1185">Reference proteome</keyword>
<dbReference type="InterPro" id="IPR003593">
    <property type="entry name" value="AAA+_ATPase"/>
</dbReference>
<protein>
    <submittedName>
        <fullName evidence="6">Peptide/nickel transport system ATP-binding protein</fullName>
    </submittedName>
</protein>
<evidence type="ECO:0000256" key="3">
    <source>
        <dbReference type="ARBA" id="ARBA00022741"/>
    </source>
</evidence>
<reference evidence="6 7" key="1">
    <citation type="submission" date="2016-10" db="EMBL/GenBank/DDBJ databases">
        <authorList>
            <person name="de Groot N.N."/>
        </authorList>
    </citation>
    <scope>NUCLEOTIDE SEQUENCE [LARGE SCALE GENOMIC DNA]</scope>
    <source>
        <strain evidence="6 7">DSM 15345</strain>
    </source>
</reference>